<dbReference type="PANTHER" id="PTHR11941:SF127">
    <property type="entry name" value="ENOYL-COA HYDRATASE ECHA18 (ENOYL HYDRASE) (UNSATURATED ACYL-COA HYDRATASE) (CROTONASE)-RELATED"/>
    <property type="match status" value="1"/>
</dbReference>
<dbReference type="InterPro" id="IPR018376">
    <property type="entry name" value="Enoyl-CoA_hyd/isom_CS"/>
</dbReference>
<dbReference type="Proteomes" id="UP000257143">
    <property type="component" value="Unassembled WGS sequence"/>
</dbReference>
<dbReference type="OrthoDB" id="9787660at2"/>
<evidence type="ECO:0000256" key="3">
    <source>
        <dbReference type="RuleBase" id="RU003707"/>
    </source>
</evidence>
<evidence type="ECO:0000256" key="1">
    <source>
        <dbReference type="ARBA" id="ARBA00005254"/>
    </source>
</evidence>
<dbReference type="SUPFAM" id="SSF52096">
    <property type="entry name" value="ClpP/crotonase"/>
    <property type="match status" value="1"/>
</dbReference>
<dbReference type="Gene3D" id="3.90.226.10">
    <property type="entry name" value="2-enoyl-CoA Hydratase, Chain A, domain 1"/>
    <property type="match status" value="1"/>
</dbReference>
<dbReference type="Gene3D" id="1.10.12.10">
    <property type="entry name" value="Lyase 2-enoyl-coa Hydratase, Chain A, domain 2"/>
    <property type="match status" value="1"/>
</dbReference>
<dbReference type="InterPro" id="IPR014748">
    <property type="entry name" value="Enoyl-CoA_hydra_C"/>
</dbReference>
<dbReference type="PROSITE" id="PS00166">
    <property type="entry name" value="ENOYL_COA_HYDRATASE"/>
    <property type="match status" value="1"/>
</dbReference>
<gene>
    <name evidence="4" type="ORF">CWR48_06295</name>
</gene>
<comment type="similarity">
    <text evidence="1 3">Belongs to the enoyl-CoA hydratase/isomerase family.</text>
</comment>
<dbReference type="AlphaFoldDB" id="A0A3D8PZZ9"/>
<dbReference type="RefSeq" id="WP_115772378.1">
    <property type="nucleotide sequence ID" value="NZ_PIOC01000010.1"/>
</dbReference>
<sequence length="255" mass="28394">MNEQHTILISKLEDIATIYLNRPEKKNAMTLDMWKQIPKILDELEHDSEVKVVIIRGVNEEVFCAGADIKEFSTERMDASSAQNYDNYLTATGEALGNFPKPVIAMIEGPCIGGGAELALACDIRFSSNTGTFGITPSKIGLIYGVPQTKRLIDAVGPSRAKDILFSGRFLDSSEAHQVGLIDFVYPEESIVEETYNYARLLGTRSQATIKAAKVITKLILEGKVDNDFEHNLKFYSTDIHEGIKAFKEKRQPQF</sequence>
<dbReference type="InterPro" id="IPR029045">
    <property type="entry name" value="ClpP/crotonase-like_dom_sf"/>
</dbReference>
<accession>A0A3D8PZZ9</accession>
<reference evidence="5" key="1">
    <citation type="submission" date="2017-11" db="EMBL/GenBank/DDBJ databases">
        <authorList>
            <person name="Zhu W."/>
        </authorList>
    </citation>
    <scope>NUCLEOTIDE SEQUENCE [LARGE SCALE GENOMIC DNA]</scope>
    <source>
        <strain evidence="5">CAU 1183</strain>
    </source>
</reference>
<dbReference type="PANTHER" id="PTHR11941">
    <property type="entry name" value="ENOYL-COA HYDRATASE-RELATED"/>
    <property type="match status" value="1"/>
</dbReference>
<keyword evidence="5" id="KW-1185">Reference proteome</keyword>
<name>A0A3D8PZZ9_9BACI</name>
<dbReference type="Pfam" id="PF00378">
    <property type="entry name" value="ECH_1"/>
    <property type="match status" value="1"/>
</dbReference>
<evidence type="ECO:0008006" key="6">
    <source>
        <dbReference type="Google" id="ProtNLM"/>
    </source>
</evidence>
<evidence type="ECO:0000313" key="4">
    <source>
        <dbReference type="EMBL" id="RDW20295.1"/>
    </source>
</evidence>
<evidence type="ECO:0000313" key="5">
    <source>
        <dbReference type="Proteomes" id="UP000257143"/>
    </source>
</evidence>
<comment type="caution">
    <text evidence="4">The sequence shown here is derived from an EMBL/GenBank/DDBJ whole genome shotgun (WGS) entry which is preliminary data.</text>
</comment>
<evidence type="ECO:0000256" key="2">
    <source>
        <dbReference type="ARBA" id="ARBA00023239"/>
    </source>
</evidence>
<dbReference type="EMBL" id="PIOC01000010">
    <property type="protein sequence ID" value="RDW20295.1"/>
    <property type="molecule type" value="Genomic_DNA"/>
</dbReference>
<protein>
    <recommendedName>
        <fullName evidence="6">Enoyl-CoA hydratase</fullName>
    </recommendedName>
</protein>
<organism evidence="4 5">
    <name type="scientific">Oceanobacillus arenosus</name>
    <dbReference type="NCBI Taxonomy" id="1229153"/>
    <lineage>
        <taxon>Bacteria</taxon>
        <taxon>Bacillati</taxon>
        <taxon>Bacillota</taxon>
        <taxon>Bacilli</taxon>
        <taxon>Bacillales</taxon>
        <taxon>Bacillaceae</taxon>
        <taxon>Oceanobacillus</taxon>
    </lineage>
</organism>
<dbReference type="GO" id="GO:0006635">
    <property type="term" value="P:fatty acid beta-oxidation"/>
    <property type="evidence" value="ECO:0007669"/>
    <property type="project" value="TreeGrafter"/>
</dbReference>
<dbReference type="GO" id="GO:0016829">
    <property type="term" value="F:lyase activity"/>
    <property type="evidence" value="ECO:0007669"/>
    <property type="project" value="UniProtKB-KW"/>
</dbReference>
<dbReference type="CDD" id="cd06558">
    <property type="entry name" value="crotonase-like"/>
    <property type="match status" value="1"/>
</dbReference>
<dbReference type="InterPro" id="IPR001753">
    <property type="entry name" value="Enoyl-CoA_hydra/iso"/>
</dbReference>
<proteinExistence type="inferred from homology"/>
<keyword evidence="2" id="KW-0456">Lyase</keyword>